<dbReference type="EMBL" id="JH687884">
    <property type="protein sequence ID" value="EJD35619.1"/>
    <property type="molecule type" value="Genomic_DNA"/>
</dbReference>
<feature type="region of interest" description="Disordered" evidence="1">
    <location>
        <begin position="172"/>
        <end position="200"/>
    </location>
</feature>
<feature type="compositionally biased region" description="Polar residues" evidence="1">
    <location>
        <begin position="295"/>
        <end position="328"/>
    </location>
</feature>
<feature type="region of interest" description="Disordered" evidence="1">
    <location>
        <begin position="92"/>
        <end position="129"/>
    </location>
</feature>
<feature type="region of interest" description="Disordered" evidence="1">
    <location>
        <begin position="240"/>
        <end position="376"/>
    </location>
</feature>
<dbReference type="Proteomes" id="UP000006514">
    <property type="component" value="Unassembled WGS sequence"/>
</dbReference>
<protein>
    <submittedName>
        <fullName evidence="2">Uncharacterized protein</fullName>
    </submittedName>
</protein>
<sequence>MPTLNVGNRFDALARDAQAEGDAVHAAPTAAAAEEAGQPEVAAAVAQLEDAAGLLDGSIGDAQSGAENVPVSVPPPFISPTASMAERLGLTPAKPSSKHAHPGTPSDEVAQAERHAQAEAAMKKNAPIPFNVPAAPAMTGGVYQRKTGGGNAKFARGGLNGAGLNRAAAAAVRRSRQTSPSRVAGPSRIPARASREEAAVVQRASPPLPYVPNDVLGTFKQESDETFTFHPFLVQNMSANPNGVPYDSSDDSDAAEPPAEPEKIRRPRANAFSSARRPHVPPPPPGAPRAGASSNNGDSTSKSATGQRAQPSRAQSQTTEDISMYDTNGSASSDSDSESGSGSDGGDLARRTANNGIAVDQPRPTEEQQERTANQSPELADCPIVFLYHGDRTPPDGQKAKAWLKFVNPSQLKAIAKMDGYKFLLRVVAIIGMPPLQDVAEETVDAYVNKNFIIIFPDLRVRLVRLKAALNAPADEQPVPYAYAVIVDYEDATPAIVFGRGQWYRAGNLLLESQDFEQPESTYICSMINLTLSRSCAERRIGREWRALPGVIAVAERLAQKQGISTAVAMNMIINSIRVEEFIAAKPRSPGVSIRHLRIYGAKCLSEDQRDRLVVATAGTVVDTNTHGRGTVWNGWDCLICYSRSHPTGMCPSRALDGWAAIIDMIADRLRDERRAAINNAGAHHGVGNHPHAQPSANRGGAQQSARGNGRSRGRGRGI</sequence>
<dbReference type="AlphaFoldDB" id="J0LF30"/>
<keyword evidence="3" id="KW-1185">Reference proteome</keyword>
<organism evidence="2 3">
    <name type="scientific">Auricularia subglabra (strain TFB-10046 / SS5)</name>
    <name type="common">White-rot fungus</name>
    <name type="synonym">Auricularia delicata (strain TFB10046)</name>
    <dbReference type="NCBI Taxonomy" id="717982"/>
    <lineage>
        <taxon>Eukaryota</taxon>
        <taxon>Fungi</taxon>
        <taxon>Dikarya</taxon>
        <taxon>Basidiomycota</taxon>
        <taxon>Agaricomycotina</taxon>
        <taxon>Agaricomycetes</taxon>
        <taxon>Auriculariales</taxon>
        <taxon>Auriculariaceae</taxon>
        <taxon>Auricularia</taxon>
    </lineage>
</organism>
<evidence type="ECO:0000313" key="3">
    <source>
        <dbReference type="Proteomes" id="UP000006514"/>
    </source>
</evidence>
<proteinExistence type="predicted"/>
<evidence type="ECO:0000313" key="2">
    <source>
        <dbReference type="EMBL" id="EJD35619.1"/>
    </source>
</evidence>
<feature type="compositionally biased region" description="Basic residues" evidence="1">
    <location>
        <begin position="710"/>
        <end position="719"/>
    </location>
</feature>
<feature type="compositionally biased region" description="Polar residues" evidence="1">
    <location>
        <begin position="695"/>
        <end position="706"/>
    </location>
</feature>
<feature type="region of interest" description="Disordered" evidence="1">
    <location>
        <begin position="682"/>
        <end position="719"/>
    </location>
</feature>
<dbReference type="InParanoid" id="J0LF30"/>
<reference evidence="3" key="1">
    <citation type="journal article" date="2012" name="Science">
        <title>The Paleozoic origin of enzymatic lignin decomposition reconstructed from 31 fungal genomes.</title>
        <authorList>
            <person name="Floudas D."/>
            <person name="Binder M."/>
            <person name="Riley R."/>
            <person name="Barry K."/>
            <person name="Blanchette R.A."/>
            <person name="Henrissat B."/>
            <person name="Martinez A.T."/>
            <person name="Otillar R."/>
            <person name="Spatafora J.W."/>
            <person name="Yadav J.S."/>
            <person name="Aerts A."/>
            <person name="Benoit I."/>
            <person name="Boyd A."/>
            <person name="Carlson A."/>
            <person name="Copeland A."/>
            <person name="Coutinho P.M."/>
            <person name="de Vries R.P."/>
            <person name="Ferreira P."/>
            <person name="Findley K."/>
            <person name="Foster B."/>
            <person name="Gaskell J."/>
            <person name="Glotzer D."/>
            <person name="Gorecki P."/>
            <person name="Heitman J."/>
            <person name="Hesse C."/>
            <person name="Hori C."/>
            <person name="Igarashi K."/>
            <person name="Jurgens J.A."/>
            <person name="Kallen N."/>
            <person name="Kersten P."/>
            <person name="Kohler A."/>
            <person name="Kuees U."/>
            <person name="Kumar T.K.A."/>
            <person name="Kuo A."/>
            <person name="LaButti K."/>
            <person name="Larrondo L.F."/>
            <person name="Lindquist E."/>
            <person name="Ling A."/>
            <person name="Lombard V."/>
            <person name="Lucas S."/>
            <person name="Lundell T."/>
            <person name="Martin R."/>
            <person name="McLaughlin D.J."/>
            <person name="Morgenstern I."/>
            <person name="Morin E."/>
            <person name="Murat C."/>
            <person name="Nagy L.G."/>
            <person name="Nolan M."/>
            <person name="Ohm R.A."/>
            <person name="Patyshakuliyeva A."/>
            <person name="Rokas A."/>
            <person name="Ruiz-Duenas F.J."/>
            <person name="Sabat G."/>
            <person name="Salamov A."/>
            <person name="Samejima M."/>
            <person name="Schmutz J."/>
            <person name="Slot J.C."/>
            <person name="St John F."/>
            <person name="Stenlid J."/>
            <person name="Sun H."/>
            <person name="Sun S."/>
            <person name="Syed K."/>
            <person name="Tsang A."/>
            <person name="Wiebenga A."/>
            <person name="Young D."/>
            <person name="Pisabarro A."/>
            <person name="Eastwood D.C."/>
            <person name="Martin F."/>
            <person name="Cullen D."/>
            <person name="Grigoriev I.V."/>
            <person name="Hibbett D.S."/>
        </authorList>
    </citation>
    <scope>NUCLEOTIDE SEQUENCE [LARGE SCALE GENOMIC DNA]</scope>
    <source>
        <strain evidence="3">TFB10046</strain>
    </source>
</reference>
<gene>
    <name evidence="2" type="ORF">AURDEDRAFT_175269</name>
</gene>
<dbReference type="KEGG" id="adl:AURDEDRAFT_175269"/>
<feature type="compositionally biased region" description="Low complexity" evidence="1">
    <location>
        <begin position="329"/>
        <end position="341"/>
    </location>
</feature>
<accession>J0LF30</accession>
<name>J0LF30_AURST</name>
<evidence type="ECO:0000256" key="1">
    <source>
        <dbReference type="SAM" id="MobiDB-lite"/>
    </source>
</evidence>